<organism evidence="1 2">
    <name type="scientific">Saccharothrix xinjiangensis</name>
    <dbReference type="NCBI Taxonomy" id="204798"/>
    <lineage>
        <taxon>Bacteria</taxon>
        <taxon>Bacillati</taxon>
        <taxon>Actinomycetota</taxon>
        <taxon>Actinomycetes</taxon>
        <taxon>Pseudonocardiales</taxon>
        <taxon>Pseudonocardiaceae</taxon>
        <taxon>Saccharothrix</taxon>
    </lineage>
</organism>
<dbReference type="EMBL" id="JBHSJB010000003">
    <property type="protein sequence ID" value="MFC5052599.1"/>
    <property type="molecule type" value="Genomic_DNA"/>
</dbReference>
<proteinExistence type="predicted"/>
<reference evidence="2" key="1">
    <citation type="journal article" date="2019" name="Int. J. Syst. Evol. Microbiol.">
        <title>The Global Catalogue of Microorganisms (GCM) 10K type strain sequencing project: providing services to taxonomists for standard genome sequencing and annotation.</title>
        <authorList>
            <consortium name="The Broad Institute Genomics Platform"/>
            <consortium name="The Broad Institute Genome Sequencing Center for Infectious Disease"/>
            <person name="Wu L."/>
            <person name="Ma J."/>
        </authorList>
    </citation>
    <scope>NUCLEOTIDE SEQUENCE [LARGE SCALE GENOMIC DNA]</scope>
    <source>
        <strain evidence="2">KCTC 12848</strain>
    </source>
</reference>
<sequence length="166" mass="18000">MSPDTPADVVTPAQLDDHTRDLEAGALDAPEALKRVWSGLCLARSLGLRLAQADGTWRRRQGNAESVEHQLAHDLGTTATFADTALRLPSDDAPPPLAGDEVDGAVDALVRFSAAARRRMLATAPLATQWHDERVLRHGSKVIGELAEAWLGNRGGYRVVRRVEPR</sequence>
<evidence type="ECO:0000313" key="2">
    <source>
        <dbReference type="Proteomes" id="UP001595833"/>
    </source>
</evidence>
<comment type="caution">
    <text evidence="1">The sequence shown here is derived from an EMBL/GenBank/DDBJ whole genome shotgun (WGS) entry which is preliminary data.</text>
</comment>
<accession>A0ABV9XT63</accession>
<evidence type="ECO:0008006" key="3">
    <source>
        <dbReference type="Google" id="ProtNLM"/>
    </source>
</evidence>
<dbReference type="RefSeq" id="WP_344035102.1">
    <property type="nucleotide sequence ID" value="NZ_BAAAKE010000002.1"/>
</dbReference>
<evidence type="ECO:0000313" key="1">
    <source>
        <dbReference type="EMBL" id="MFC5052599.1"/>
    </source>
</evidence>
<protein>
    <recommendedName>
        <fullName evidence="3">DinB family protein</fullName>
    </recommendedName>
</protein>
<keyword evidence="2" id="KW-1185">Reference proteome</keyword>
<gene>
    <name evidence="1" type="ORF">ACFPFM_02385</name>
</gene>
<name>A0ABV9XT63_9PSEU</name>
<dbReference type="Proteomes" id="UP001595833">
    <property type="component" value="Unassembled WGS sequence"/>
</dbReference>